<dbReference type="InterPro" id="IPR006186">
    <property type="entry name" value="Ser/Thr-sp_prot-phosphatase"/>
</dbReference>
<reference evidence="3" key="1">
    <citation type="journal article" date="2019" name="Int. J. Syst. Evol. Microbiol.">
        <title>The Global Catalogue of Microorganisms (GCM) 10K type strain sequencing project: providing services to taxonomists for standard genome sequencing and annotation.</title>
        <authorList>
            <consortium name="The Broad Institute Genomics Platform"/>
            <consortium name="The Broad Institute Genome Sequencing Center for Infectious Disease"/>
            <person name="Wu L."/>
            <person name="Ma J."/>
        </authorList>
    </citation>
    <scope>NUCLEOTIDE SEQUENCE [LARGE SCALE GENOMIC DNA]</scope>
    <source>
        <strain evidence="3">CGMCC 1.12806</strain>
    </source>
</reference>
<name>A0ABQ1GE07_9GAMM</name>
<evidence type="ECO:0000313" key="2">
    <source>
        <dbReference type="EMBL" id="GGA41839.1"/>
    </source>
</evidence>
<feature type="domain" description="Serine/threonine specific protein phosphatases" evidence="1">
    <location>
        <begin position="80"/>
        <end position="85"/>
    </location>
</feature>
<organism evidence="2 3">
    <name type="scientific">Hafnia psychrotolerans</name>
    <dbReference type="NCBI Taxonomy" id="1477018"/>
    <lineage>
        <taxon>Bacteria</taxon>
        <taxon>Pseudomonadati</taxon>
        <taxon>Pseudomonadota</taxon>
        <taxon>Gammaproteobacteria</taxon>
        <taxon>Enterobacterales</taxon>
        <taxon>Hafniaceae</taxon>
        <taxon>Hafnia</taxon>
    </lineage>
</organism>
<dbReference type="InterPro" id="IPR050126">
    <property type="entry name" value="Ap4A_hydrolase"/>
</dbReference>
<comment type="caution">
    <text evidence="2">The sequence shown here is derived from an EMBL/GenBank/DDBJ whole genome shotgun (WGS) entry which is preliminary data.</text>
</comment>
<gene>
    <name evidence="2" type="ORF">GCM10011328_16050</name>
</gene>
<accession>A0ABQ1GE07</accession>
<dbReference type="InterPro" id="IPR029052">
    <property type="entry name" value="Metallo-depent_PP-like"/>
</dbReference>
<evidence type="ECO:0000259" key="1">
    <source>
        <dbReference type="PROSITE" id="PS00125"/>
    </source>
</evidence>
<dbReference type="PANTHER" id="PTHR42850:SF10">
    <property type="entry name" value="SERINE_THREONINE-PROTEIN PHOSPHATASE 1"/>
    <property type="match status" value="1"/>
</dbReference>
<dbReference type="EMBL" id="BMFZ01000003">
    <property type="protein sequence ID" value="GGA41839.1"/>
    <property type="molecule type" value="Genomic_DNA"/>
</dbReference>
<dbReference type="Gene3D" id="3.60.21.10">
    <property type="match status" value="1"/>
</dbReference>
<proteinExistence type="predicted"/>
<dbReference type="Proteomes" id="UP000627464">
    <property type="component" value="Unassembled WGS sequence"/>
</dbReference>
<evidence type="ECO:0000313" key="3">
    <source>
        <dbReference type="Proteomes" id="UP000627464"/>
    </source>
</evidence>
<dbReference type="SUPFAM" id="SSF56300">
    <property type="entry name" value="Metallo-dependent phosphatases"/>
    <property type="match status" value="1"/>
</dbReference>
<dbReference type="InterPro" id="IPR004843">
    <property type="entry name" value="Calcineurin-like_PHP"/>
</dbReference>
<keyword evidence="3" id="KW-1185">Reference proteome</keyword>
<dbReference type="Pfam" id="PF00149">
    <property type="entry name" value="Metallophos"/>
    <property type="match status" value="1"/>
</dbReference>
<dbReference type="PROSITE" id="PS00125">
    <property type="entry name" value="SER_THR_PHOSPHATASE"/>
    <property type="match status" value="1"/>
</dbReference>
<dbReference type="PANTHER" id="PTHR42850">
    <property type="entry name" value="METALLOPHOSPHOESTERASE"/>
    <property type="match status" value="1"/>
</dbReference>
<dbReference type="RefSeq" id="WP_229746410.1">
    <property type="nucleotide sequence ID" value="NZ_BMFZ01000003.1"/>
</dbReference>
<protein>
    <submittedName>
        <fullName evidence="2">Serine/threonine protein phosphatase</fullName>
    </submittedName>
</protein>
<sequence length="224" mass="25496">MDDLTRMNPIIYQRIEGADYRHIYVVGDLHGCLSMLEEQLARVRFDAASDLLLSVGDLADRGPDCIGCLALIEEPWFISVRGNHEQMAFDALNETNIERWLRNGGEWFYALEGERETEARRLIDKAGQLPHVIEISTPKGIVVVAHADYTSDRYEFGKPLDGYPIIWNRERINYALAGRYSQIDGAQAFYFGHTPVEHPMVFANQHYIDTGAVFGGYLTLKQIQ</sequence>